<organism evidence="3 4">
    <name type="scientific">Actinokineospora cianjurensis</name>
    <dbReference type="NCBI Taxonomy" id="585224"/>
    <lineage>
        <taxon>Bacteria</taxon>
        <taxon>Bacillati</taxon>
        <taxon>Actinomycetota</taxon>
        <taxon>Actinomycetes</taxon>
        <taxon>Pseudonocardiales</taxon>
        <taxon>Pseudonocardiaceae</taxon>
        <taxon>Actinokineospora</taxon>
    </lineage>
</organism>
<evidence type="ECO:0000313" key="3">
    <source>
        <dbReference type="EMBL" id="RLK53913.1"/>
    </source>
</evidence>
<dbReference type="OrthoDB" id="9983035at2"/>
<dbReference type="Proteomes" id="UP000282454">
    <property type="component" value="Unassembled WGS sequence"/>
</dbReference>
<name>A0A421AVH6_9PSEU</name>
<comment type="caution">
    <text evidence="3">The sequence shown here is derived from an EMBL/GenBank/DDBJ whole genome shotgun (WGS) entry which is preliminary data.</text>
</comment>
<dbReference type="EMBL" id="RCDD01000009">
    <property type="protein sequence ID" value="RLK53913.1"/>
    <property type="molecule type" value="Genomic_DNA"/>
</dbReference>
<gene>
    <name evidence="3" type="ORF">CLV68_6292</name>
</gene>
<accession>A0A421AVH6</accession>
<feature type="compositionally biased region" description="Acidic residues" evidence="2">
    <location>
        <begin position="367"/>
        <end position="396"/>
    </location>
</feature>
<feature type="compositionally biased region" description="Pro residues" evidence="2">
    <location>
        <begin position="401"/>
        <end position="416"/>
    </location>
</feature>
<dbReference type="AlphaFoldDB" id="A0A421AVH6"/>
<feature type="region of interest" description="Disordered" evidence="2">
    <location>
        <begin position="329"/>
        <end position="351"/>
    </location>
</feature>
<protein>
    <submittedName>
        <fullName evidence="3">Uncharacterized protein</fullName>
    </submittedName>
</protein>
<evidence type="ECO:0000256" key="2">
    <source>
        <dbReference type="SAM" id="MobiDB-lite"/>
    </source>
</evidence>
<sequence>MNGPLWAFLLDVAPFRRRVASAVEHAVAQESAVAQKVIDDLRERHRKELVRRDERVEAARWQTAELGRQVAELRAEVKRLRGASARDSAVVRDLRQKVQAVAEQRRAREAADEQTVVDLFACLACSSIMQLNTRPDTTCEVIRPAGDGCAECLAYPLWEVRQAAVEPAAVEPVDPAAELPLPEDPVVRRGSAARFVADLLQDGVATALAKGVVREAGEYARAELWTADRCAALSAIANGLAPIPTAVKTGIVWVASTLGAPTLVAETIGEFATRALVEPFPLRALAQGLRVLGVLACAAENRLGDCRCARDLVTKDLAEPALARHLENSLRDAIDQPATETLPTETPPIETPTDLAAEQVLEPAVEDAVDPPADEAVEEPADPVIDDAVEPAADLEDPVKPPRAPAPVAPPTPDPPSRAMFDHW</sequence>
<keyword evidence="1" id="KW-0175">Coiled coil</keyword>
<evidence type="ECO:0000256" key="1">
    <source>
        <dbReference type="SAM" id="Coils"/>
    </source>
</evidence>
<dbReference type="RefSeq" id="WP_121394566.1">
    <property type="nucleotide sequence ID" value="NZ_RCDD01000009.1"/>
</dbReference>
<keyword evidence="4" id="KW-1185">Reference proteome</keyword>
<feature type="region of interest" description="Disordered" evidence="2">
    <location>
        <begin position="367"/>
        <end position="424"/>
    </location>
</feature>
<evidence type="ECO:0000313" key="4">
    <source>
        <dbReference type="Proteomes" id="UP000282454"/>
    </source>
</evidence>
<proteinExistence type="predicted"/>
<reference evidence="3 4" key="1">
    <citation type="submission" date="2018-10" db="EMBL/GenBank/DDBJ databases">
        <title>Genomic Encyclopedia of Archaeal and Bacterial Type Strains, Phase II (KMG-II): from individual species to whole genera.</title>
        <authorList>
            <person name="Goeker M."/>
        </authorList>
    </citation>
    <scope>NUCLEOTIDE SEQUENCE [LARGE SCALE GENOMIC DNA]</scope>
    <source>
        <strain evidence="3 4">DSM 45657</strain>
    </source>
</reference>
<feature type="coiled-coil region" evidence="1">
    <location>
        <begin position="56"/>
        <end position="83"/>
    </location>
</feature>